<feature type="transmembrane region" description="Helical" evidence="2">
    <location>
        <begin position="230"/>
        <end position="248"/>
    </location>
</feature>
<dbReference type="EMBL" id="CP034209">
    <property type="protein sequence ID" value="QBZ65151.1"/>
    <property type="molecule type" value="Genomic_DNA"/>
</dbReference>
<feature type="compositionally biased region" description="Polar residues" evidence="1">
    <location>
        <begin position="499"/>
        <end position="512"/>
    </location>
</feature>
<feature type="region of interest" description="Disordered" evidence="1">
    <location>
        <begin position="487"/>
        <end position="527"/>
    </location>
</feature>
<dbReference type="PANTHER" id="PTHR37013:SF7">
    <property type="entry name" value="INTEGRAL MEMBRANE PROTEIN"/>
    <property type="match status" value="1"/>
</dbReference>
<evidence type="ECO:0000256" key="1">
    <source>
        <dbReference type="SAM" id="MobiDB-lite"/>
    </source>
</evidence>
<feature type="transmembrane region" description="Helical" evidence="2">
    <location>
        <begin position="295"/>
        <end position="319"/>
    </location>
</feature>
<feature type="region of interest" description="Disordered" evidence="1">
    <location>
        <begin position="22"/>
        <end position="41"/>
    </location>
</feature>
<feature type="domain" description="DUF7703" evidence="3">
    <location>
        <begin position="289"/>
        <end position="351"/>
    </location>
</feature>
<keyword evidence="2" id="KW-1133">Transmembrane helix</keyword>
<feature type="region of interest" description="Disordered" evidence="1">
    <location>
        <begin position="370"/>
        <end position="399"/>
    </location>
</feature>
<accession>A0A4P7NRS5</accession>
<feature type="region of interest" description="Disordered" evidence="1">
    <location>
        <begin position="547"/>
        <end position="579"/>
    </location>
</feature>
<feature type="domain" description="DUF7703" evidence="3">
    <location>
        <begin position="87"/>
        <end position="250"/>
    </location>
</feature>
<feature type="transmembrane region" description="Helical" evidence="2">
    <location>
        <begin position="91"/>
        <end position="113"/>
    </location>
</feature>
<proteinExistence type="predicted"/>
<dbReference type="Proteomes" id="UP000294847">
    <property type="component" value="Chromosome 6"/>
</dbReference>
<dbReference type="AlphaFoldDB" id="A0A4P7NRS5"/>
<feature type="compositionally biased region" description="Low complexity" evidence="1">
    <location>
        <begin position="370"/>
        <end position="388"/>
    </location>
</feature>
<keyword evidence="2" id="KW-0812">Transmembrane</keyword>
<feature type="transmembrane region" description="Helical" evidence="2">
    <location>
        <begin position="189"/>
        <end position="210"/>
    </location>
</feature>
<organism evidence="4 5">
    <name type="scientific">Pyricularia oryzae</name>
    <name type="common">Rice blast fungus</name>
    <name type="synonym">Magnaporthe oryzae</name>
    <dbReference type="NCBI Taxonomy" id="318829"/>
    <lineage>
        <taxon>Eukaryota</taxon>
        <taxon>Fungi</taxon>
        <taxon>Dikarya</taxon>
        <taxon>Ascomycota</taxon>
        <taxon>Pezizomycotina</taxon>
        <taxon>Sordariomycetes</taxon>
        <taxon>Sordariomycetidae</taxon>
        <taxon>Magnaporthales</taxon>
        <taxon>Pyriculariaceae</taxon>
        <taxon>Pyricularia</taxon>
    </lineage>
</organism>
<sequence length="579" mass="64698">MPLQKLPLLGNFVRTPPKALLDGEASATGSSSQRHDTQGSSAQFYTPRRIEIRQLVLEKMAILNSPKTDYDYVQNNGITAVNPPTGVDAQIVIVFFSVALFNVLELLFIIYTTFKRRTGLYFWSFIVATVCIIPYSVGFMIKYFGNHNDVGMVWAGIIFFGWCGMVTGQSLVLWSRLHLVMYDRRRQRAVLIMIIVDAIICHGGVSVLIFGVNGHNPKPFVHPYGIFERIQVTIFSVQELVISSLYIYETAMLLRREKKEFRQSGCDTISTSSGGGEREAGRTLGRIGYAAWRNVLTHLICISIMIILLDAPLLAMQYADLYDLQTSYKALLYSVKLKLEFSILNRVIEVTTERNAAGTDFECALEAGADGSAEGGSSSRNLRGVSSSKTTLAKSPRQAYEETLAQLRADTPPPMPPAAGLERWNLEQEKGPDRGSSSHVRINVALGNVGGGARTVKFHDGQVGDREEEGRSFPLMPFEQMPFRFDDDVETRPRKLQRTTRNSVSGESSQSELGEHRDKLTGFGHQRQLRSDEGAYLRNLDEEAIDLHDMTRDESRPVTEPMGGPIFTRSRDLISYGQR</sequence>
<evidence type="ECO:0000313" key="4">
    <source>
        <dbReference type="EMBL" id="QBZ65151.1"/>
    </source>
</evidence>
<dbReference type="InterPro" id="IPR056120">
    <property type="entry name" value="DUF7703"/>
</dbReference>
<feature type="transmembrane region" description="Helical" evidence="2">
    <location>
        <begin position="120"/>
        <end position="141"/>
    </location>
</feature>
<dbReference type="Pfam" id="PF24802">
    <property type="entry name" value="DUF7703"/>
    <property type="match status" value="2"/>
</dbReference>
<name>A0A4P7NRS5_PYROR</name>
<protein>
    <recommendedName>
        <fullName evidence="3">DUF7703 domain-containing protein</fullName>
    </recommendedName>
</protein>
<feature type="transmembrane region" description="Helical" evidence="2">
    <location>
        <begin position="153"/>
        <end position="177"/>
    </location>
</feature>
<evidence type="ECO:0000256" key="2">
    <source>
        <dbReference type="SAM" id="Phobius"/>
    </source>
</evidence>
<gene>
    <name evidence="4" type="ORF">PoMZ_06856</name>
</gene>
<dbReference type="PANTHER" id="PTHR37013">
    <property type="entry name" value="INTEGRAL MEMBRANE PROTEIN (AFU_ORTHOLOGUE AFUA_1G05950)-RELATED"/>
    <property type="match status" value="1"/>
</dbReference>
<feature type="compositionally biased region" description="Basic and acidic residues" evidence="1">
    <location>
        <begin position="547"/>
        <end position="557"/>
    </location>
</feature>
<keyword evidence="2" id="KW-0472">Membrane</keyword>
<feature type="compositionally biased region" description="Polar residues" evidence="1">
    <location>
        <begin position="27"/>
        <end position="41"/>
    </location>
</feature>
<evidence type="ECO:0000259" key="3">
    <source>
        <dbReference type="Pfam" id="PF24802"/>
    </source>
</evidence>
<evidence type="ECO:0000313" key="5">
    <source>
        <dbReference type="Proteomes" id="UP000294847"/>
    </source>
</evidence>
<reference evidence="4 5" key="1">
    <citation type="journal article" date="2019" name="Mol. Biol. Evol.">
        <title>Blast fungal genomes show frequent chromosomal changes, gene gains and losses, and effector gene turnover.</title>
        <authorList>
            <person name="Gomez Luciano L.B."/>
            <person name="Jason Tsai I."/>
            <person name="Chuma I."/>
            <person name="Tosa Y."/>
            <person name="Chen Y.H."/>
            <person name="Li J.Y."/>
            <person name="Li M.Y."/>
            <person name="Jade Lu M.Y."/>
            <person name="Nakayashiki H."/>
            <person name="Li W.H."/>
        </authorList>
    </citation>
    <scope>NUCLEOTIDE SEQUENCE [LARGE SCALE GENOMIC DNA]</scope>
    <source>
        <strain evidence="4">MZ5-1-6</strain>
    </source>
</reference>